<dbReference type="GO" id="GO:0005783">
    <property type="term" value="C:endoplasmic reticulum"/>
    <property type="evidence" value="ECO:0007669"/>
    <property type="project" value="TreeGrafter"/>
</dbReference>
<keyword evidence="4 5" id="KW-0472">Membrane</keyword>
<keyword evidence="9" id="KW-1185">Reference proteome</keyword>
<evidence type="ECO:0000313" key="9">
    <source>
        <dbReference type="Proteomes" id="UP001150569"/>
    </source>
</evidence>
<dbReference type="PROSITE" id="PS51751">
    <property type="entry name" value="EXPERA"/>
    <property type="match status" value="1"/>
</dbReference>
<dbReference type="InterPro" id="IPR051987">
    <property type="entry name" value="Sigma-2_receptor-like"/>
</dbReference>
<evidence type="ECO:0000256" key="2">
    <source>
        <dbReference type="ARBA" id="ARBA00022692"/>
    </source>
</evidence>
<comment type="caution">
    <text evidence="8">The sequence shown here is derived from an EMBL/GenBank/DDBJ whole genome shotgun (WGS) entry which is preliminary data.</text>
</comment>
<organism evidence="8 9">
    <name type="scientific">Tieghemiomyces parasiticus</name>
    <dbReference type="NCBI Taxonomy" id="78921"/>
    <lineage>
        <taxon>Eukaryota</taxon>
        <taxon>Fungi</taxon>
        <taxon>Fungi incertae sedis</taxon>
        <taxon>Zoopagomycota</taxon>
        <taxon>Kickxellomycotina</taxon>
        <taxon>Dimargaritomycetes</taxon>
        <taxon>Dimargaritales</taxon>
        <taxon>Dimargaritaceae</taxon>
        <taxon>Tieghemiomyces</taxon>
    </lineage>
</organism>
<reference evidence="8" key="1">
    <citation type="submission" date="2022-07" db="EMBL/GenBank/DDBJ databases">
        <title>Phylogenomic reconstructions and comparative analyses of Kickxellomycotina fungi.</title>
        <authorList>
            <person name="Reynolds N.K."/>
            <person name="Stajich J.E."/>
            <person name="Barry K."/>
            <person name="Grigoriev I.V."/>
            <person name="Crous P."/>
            <person name="Smith M.E."/>
        </authorList>
    </citation>
    <scope>NUCLEOTIDE SEQUENCE</scope>
    <source>
        <strain evidence="8">RSA 861</strain>
    </source>
</reference>
<dbReference type="InterPro" id="IPR033118">
    <property type="entry name" value="EXPERA"/>
</dbReference>
<dbReference type="Proteomes" id="UP001150569">
    <property type="component" value="Unassembled WGS sequence"/>
</dbReference>
<evidence type="ECO:0000259" key="7">
    <source>
        <dbReference type="PROSITE" id="PS51751"/>
    </source>
</evidence>
<evidence type="ECO:0000256" key="6">
    <source>
        <dbReference type="SAM" id="Phobius"/>
    </source>
</evidence>
<feature type="transmembrane region" description="Helical" evidence="6">
    <location>
        <begin position="146"/>
        <end position="167"/>
    </location>
</feature>
<evidence type="ECO:0000256" key="3">
    <source>
        <dbReference type="ARBA" id="ARBA00022989"/>
    </source>
</evidence>
<keyword evidence="2 5" id="KW-0812">Transmembrane</keyword>
<dbReference type="GO" id="GO:0016020">
    <property type="term" value="C:membrane"/>
    <property type="evidence" value="ECO:0007669"/>
    <property type="project" value="UniProtKB-SubCell"/>
</dbReference>
<dbReference type="Pfam" id="PF05241">
    <property type="entry name" value="EBP"/>
    <property type="match status" value="1"/>
</dbReference>
<evidence type="ECO:0000256" key="5">
    <source>
        <dbReference type="PROSITE-ProRule" id="PRU01087"/>
    </source>
</evidence>
<dbReference type="OrthoDB" id="433124at2759"/>
<dbReference type="PANTHER" id="PTHR31204">
    <property type="entry name" value="SIGMA INTRACELLULAR RECEPTOR 2"/>
    <property type="match status" value="1"/>
</dbReference>
<comment type="subcellular location">
    <subcellularLocation>
        <location evidence="1">Membrane</location>
        <topology evidence="1">Multi-pass membrane protein</topology>
    </subcellularLocation>
</comment>
<sequence>MFAPSSSNPGRRLLDRPLDLAFFIYFVVHIPTTIFIDSQILLPSAYVPAALNGLIRFWIDLSGDPFIQLDGLGLVPGNVWFQTFVACELLIQLPFFFYAAFGLYRDAPGVRLPLGLYGAHVATTVLPILTSVWFGEPQLGGDQRLLLTAVYVPYFVVPLLMVAQALYRATCTAYSGSVSECPATARRLSTEKKES</sequence>
<evidence type="ECO:0000313" key="8">
    <source>
        <dbReference type="EMBL" id="KAJ1926702.1"/>
    </source>
</evidence>
<feature type="domain" description="EXPERA" evidence="7">
    <location>
        <begin position="18"/>
        <end position="162"/>
    </location>
</feature>
<protein>
    <submittedName>
        <fullName evidence="8">Transmembrane protein 97</fullName>
    </submittedName>
</protein>
<dbReference type="PANTHER" id="PTHR31204:SF1">
    <property type="entry name" value="SIGMA INTRACELLULAR RECEPTOR 2"/>
    <property type="match status" value="1"/>
</dbReference>
<accession>A0A9W8AA32</accession>
<keyword evidence="3 5" id="KW-1133">Transmembrane helix</keyword>
<feature type="transmembrane region" description="Helical" evidence="6">
    <location>
        <begin position="116"/>
        <end position="134"/>
    </location>
</feature>
<feature type="transmembrane region" description="Helical" evidence="6">
    <location>
        <begin position="79"/>
        <end position="104"/>
    </location>
</feature>
<dbReference type="AlphaFoldDB" id="A0A9W8AA32"/>
<dbReference type="EMBL" id="JANBPT010000155">
    <property type="protein sequence ID" value="KAJ1926702.1"/>
    <property type="molecule type" value="Genomic_DNA"/>
</dbReference>
<evidence type="ECO:0000256" key="1">
    <source>
        <dbReference type="ARBA" id="ARBA00004141"/>
    </source>
</evidence>
<proteinExistence type="predicted"/>
<gene>
    <name evidence="8" type="primary">TMEM97</name>
    <name evidence="8" type="ORF">IWQ60_003588</name>
</gene>
<feature type="transmembrane region" description="Helical" evidence="6">
    <location>
        <begin position="20"/>
        <end position="36"/>
    </location>
</feature>
<evidence type="ECO:0000256" key="4">
    <source>
        <dbReference type="ARBA" id="ARBA00023136"/>
    </source>
</evidence>
<name>A0A9W8AA32_9FUNG</name>